<dbReference type="OrthoDB" id="2288358at2759"/>
<dbReference type="SUPFAM" id="SSF49417">
    <property type="entry name" value="p53-like transcription factors"/>
    <property type="match status" value="1"/>
</dbReference>
<evidence type="ECO:0000256" key="3">
    <source>
        <dbReference type="SAM" id="MobiDB-lite"/>
    </source>
</evidence>
<evidence type="ECO:0000256" key="2">
    <source>
        <dbReference type="PROSITE-ProRule" id="PRU00850"/>
    </source>
</evidence>
<dbReference type="PANTHER" id="PTHR35144">
    <property type="entry name" value="MEIOSIS-SPECIFIC TRANSCRIPTION FACTOR NDT80"/>
    <property type="match status" value="1"/>
</dbReference>
<feature type="region of interest" description="Disordered" evidence="3">
    <location>
        <begin position="498"/>
        <end position="588"/>
    </location>
</feature>
<keyword evidence="1 2" id="KW-0238">DNA-binding</keyword>
<dbReference type="PROSITE" id="PS51517">
    <property type="entry name" value="NDT80"/>
    <property type="match status" value="1"/>
</dbReference>
<gene>
    <name evidence="5" type="ORF">H4219_003755</name>
</gene>
<feature type="compositionally biased region" description="Polar residues" evidence="3">
    <location>
        <begin position="178"/>
        <end position="192"/>
    </location>
</feature>
<dbReference type="EMBL" id="JANBPU010000101">
    <property type="protein sequence ID" value="KAJ1916489.1"/>
    <property type="molecule type" value="Genomic_DNA"/>
</dbReference>
<reference evidence="5" key="1">
    <citation type="submission" date="2022-07" db="EMBL/GenBank/DDBJ databases">
        <title>Phylogenomic reconstructions and comparative analyses of Kickxellomycotina fungi.</title>
        <authorList>
            <person name="Reynolds N.K."/>
            <person name="Stajich J.E."/>
            <person name="Barry K."/>
            <person name="Grigoriev I.V."/>
            <person name="Crous P."/>
            <person name="Smith M.E."/>
        </authorList>
    </citation>
    <scope>NUCLEOTIDE SEQUENCE</scope>
    <source>
        <strain evidence="5">NBRC 100468</strain>
    </source>
</reference>
<evidence type="ECO:0000256" key="1">
    <source>
        <dbReference type="ARBA" id="ARBA00023125"/>
    </source>
</evidence>
<dbReference type="InterPro" id="IPR024061">
    <property type="entry name" value="NDT80_DNA-bd_dom"/>
</dbReference>
<feature type="compositionally biased region" description="Low complexity" evidence="3">
    <location>
        <begin position="561"/>
        <end position="576"/>
    </location>
</feature>
<name>A0A9W8A3A5_9FUNG</name>
<dbReference type="Gene3D" id="2.60.40.1390">
    <property type="entry name" value="NDT80 DNA-binding domain"/>
    <property type="match status" value="1"/>
</dbReference>
<evidence type="ECO:0000259" key="4">
    <source>
        <dbReference type="PROSITE" id="PS51517"/>
    </source>
</evidence>
<feature type="region of interest" description="Disordered" evidence="3">
    <location>
        <begin position="159"/>
        <end position="209"/>
    </location>
</feature>
<dbReference type="AlphaFoldDB" id="A0A9W8A3A5"/>
<protein>
    <recommendedName>
        <fullName evidence="4">NDT80 domain-containing protein</fullName>
    </recommendedName>
</protein>
<comment type="caution">
    <text evidence="5">The sequence shown here is derived from an EMBL/GenBank/DDBJ whole genome shotgun (WGS) entry which is preliminary data.</text>
</comment>
<dbReference type="GO" id="GO:0003677">
    <property type="term" value="F:DNA binding"/>
    <property type="evidence" value="ECO:0007669"/>
    <property type="project" value="UniProtKB-KW"/>
</dbReference>
<feature type="domain" description="NDT80" evidence="4">
    <location>
        <begin position="212"/>
        <end position="449"/>
    </location>
</feature>
<feature type="compositionally biased region" description="Basic and acidic residues" evidence="3">
    <location>
        <begin position="1"/>
        <end position="14"/>
    </location>
</feature>
<dbReference type="InterPro" id="IPR037141">
    <property type="entry name" value="NDT80_DNA-bd_dom_sf"/>
</dbReference>
<keyword evidence="6" id="KW-1185">Reference proteome</keyword>
<sequence length="758" mass="81799">MSQEEHFMLEEKPRSVITSAPEATTAPNLNSYLQTAGDLQASQTCAGEGTVLPSTTLHSSNENIISNSNNISSSAAGTSIKLESQTVLPPPPPTQESCDRAEPLRPVFTDDRMAGSSYSMLPTPYHHQQQQHQPGYHQQSMSNMPHTVESTTVMFPTQASSTPIDHSDSSKLTMPASAVSSTLSMDQQQNQAHYMDSQKQQQQQQHHHPVHTPLLSVPAQHISPHPTQFRAPELAPGYSQLASSVPRFFNDTEQLLDVLNRDQTERYTVTINSKIDRGFFLADNVWACYRRNYFQVSSAFLLMNSSGPIASPDCPCVVIDNGVPRTVSQFLIGISALVVNSERKVDLIQQTAKRDKGPQMIPMPQPVRSGGSIHGRGVGINNNVATFERIQFKNATANNGKRRAAQQYYALQMTLFAECDDGQQIPVAHHISANLVVRGRSPNHYADHSSKTDQKRYIDYGTTGGVGYDRFSPYGATSISSHGHDSQQRSQIALPYAQHPGAQHQPPPPLMSPGLVSQSSSTLTTPMNPTNSNQGSGMGSAVDQGTASSSVNWSRDSGFDQQATSQQYHHQAHQYSGYPQQQQHHGAQGNISVSANQTFNIGITANNAGHVINPAQPSPAPPGYHFVNDYAAAAAGAPSAFSTPINAMPITRHSSSASMSNPIAHQIQHQPPPNAAAYRSQIASGDMGLMPSVGMTPTPPSSHISPTANSTPTSADAWAQNRAASAFTTTASPGLVQQGYMNPPRTRDPNAIASWNGR</sequence>
<dbReference type="GO" id="GO:0051321">
    <property type="term" value="P:meiotic cell cycle"/>
    <property type="evidence" value="ECO:0007669"/>
    <property type="project" value="TreeGrafter"/>
</dbReference>
<proteinExistence type="predicted"/>
<accession>A0A9W8A3A5</accession>
<evidence type="ECO:0000313" key="5">
    <source>
        <dbReference type="EMBL" id="KAJ1916489.1"/>
    </source>
</evidence>
<feature type="region of interest" description="Disordered" evidence="3">
    <location>
        <begin position="1"/>
        <end position="23"/>
    </location>
</feature>
<feature type="compositionally biased region" description="Polar residues" evidence="3">
    <location>
        <begin position="515"/>
        <end position="535"/>
    </location>
</feature>
<evidence type="ECO:0000313" key="6">
    <source>
        <dbReference type="Proteomes" id="UP001150538"/>
    </source>
</evidence>
<feature type="region of interest" description="Disordered" evidence="3">
    <location>
        <begin position="728"/>
        <end position="758"/>
    </location>
</feature>
<dbReference type="InterPro" id="IPR052605">
    <property type="entry name" value="Fungal_trans_regulator"/>
</dbReference>
<feature type="region of interest" description="Disordered" evidence="3">
    <location>
        <begin position="353"/>
        <end position="374"/>
    </location>
</feature>
<dbReference type="PANTHER" id="PTHR35144:SF2">
    <property type="entry name" value="MEIOSIS-SPECIFIC TRANSCRIPTION FACTOR NDT80"/>
    <property type="match status" value="1"/>
</dbReference>
<feature type="DNA-binding region" description="NDT80" evidence="2">
    <location>
        <begin position="212"/>
        <end position="449"/>
    </location>
</feature>
<dbReference type="InterPro" id="IPR008967">
    <property type="entry name" value="p53-like_TF_DNA-bd_sf"/>
</dbReference>
<feature type="compositionally biased region" description="Polar residues" evidence="3">
    <location>
        <begin position="577"/>
        <end position="588"/>
    </location>
</feature>
<dbReference type="GO" id="GO:0045944">
    <property type="term" value="P:positive regulation of transcription by RNA polymerase II"/>
    <property type="evidence" value="ECO:0007669"/>
    <property type="project" value="TreeGrafter"/>
</dbReference>
<dbReference type="Pfam" id="PF05224">
    <property type="entry name" value="NDT80_PhoG"/>
    <property type="match status" value="1"/>
</dbReference>
<organism evidence="5 6">
    <name type="scientific">Mycoemilia scoparia</name>
    <dbReference type="NCBI Taxonomy" id="417184"/>
    <lineage>
        <taxon>Eukaryota</taxon>
        <taxon>Fungi</taxon>
        <taxon>Fungi incertae sedis</taxon>
        <taxon>Zoopagomycota</taxon>
        <taxon>Kickxellomycotina</taxon>
        <taxon>Kickxellomycetes</taxon>
        <taxon>Kickxellales</taxon>
        <taxon>Kickxellaceae</taxon>
        <taxon>Mycoemilia</taxon>
    </lineage>
</organism>
<dbReference type="GO" id="GO:0000228">
    <property type="term" value="C:nuclear chromosome"/>
    <property type="evidence" value="ECO:0007669"/>
    <property type="project" value="TreeGrafter"/>
</dbReference>
<feature type="compositionally biased region" description="Polar residues" evidence="3">
    <location>
        <begin position="543"/>
        <end position="555"/>
    </location>
</feature>
<dbReference type="GO" id="GO:0003700">
    <property type="term" value="F:DNA-binding transcription factor activity"/>
    <property type="evidence" value="ECO:0007669"/>
    <property type="project" value="UniProtKB-UniRule"/>
</dbReference>
<dbReference type="Proteomes" id="UP001150538">
    <property type="component" value="Unassembled WGS sequence"/>
</dbReference>